<feature type="compositionally biased region" description="Low complexity" evidence="1">
    <location>
        <begin position="293"/>
        <end position="310"/>
    </location>
</feature>
<evidence type="ECO:0000256" key="1">
    <source>
        <dbReference type="SAM" id="MobiDB-lite"/>
    </source>
</evidence>
<feature type="transmembrane region" description="Helical" evidence="2">
    <location>
        <begin position="118"/>
        <end position="139"/>
    </location>
</feature>
<protein>
    <submittedName>
        <fullName evidence="3">Uncharacterized protein</fullName>
    </submittedName>
</protein>
<evidence type="ECO:0000256" key="2">
    <source>
        <dbReference type="SAM" id="Phobius"/>
    </source>
</evidence>
<keyword evidence="2" id="KW-1133">Transmembrane helix</keyword>
<feature type="transmembrane region" description="Helical" evidence="2">
    <location>
        <begin position="76"/>
        <end position="97"/>
    </location>
</feature>
<feature type="compositionally biased region" description="Basic and acidic residues" evidence="1">
    <location>
        <begin position="634"/>
        <end position="644"/>
    </location>
</feature>
<dbReference type="EMBL" id="ML986518">
    <property type="protein sequence ID" value="KAF2272624.1"/>
    <property type="molecule type" value="Genomic_DNA"/>
</dbReference>
<feature type="region of interest" description="Disordered" evidence="1">
    <location>
        <begin position="285"/>
        <end position="345"/>
    </location>
</feature>
<dbReference type="RefSeq" id="XP_033650163.1">
    <property type="nucleotide sequence ID" value="XM_033801217.1"/>
</dbReference>
<keyword evidence="2" id="KW-0812">Transmembrane</keyword>
<feature type="transmembrane region" description="Helical" evidence="2">
    <location>
        <begin position="168"/>
        <end position="190"/>
    </location>
</feature>
<feature type="region of interest" description="Disordered" evidence="1">
    <location>
        <begin position="406"/>
        <end position="469"/>
    </location>
</feature>
<feature type="compositionally biased region" description="Gly residues" evidence="1">
    <location>
        <begin position="666"/>
        <end position="675"/>
    </location>
</feature>
<name>A0A6A6J8U8_WESOR</name>
<dbReference type="GeneID" id="54554392"/>
<feature type="region of interest" description="Disordered" evidence="1">
    <location>
        <begin position="595"/>
        <end position="691"/>
    </location>
</feature>
<feature type="compositionally biased region" description="Basic and acidic residues" evidence="1">
    <location>
        <begin position="457"/>
        <end position="469"/>
    </location>
</feature>
<proteinExistence type="predicted"/>
<keyword evidence="2" id="KW-0472">Membrane</keyword>
<dbReference type="Proteomes" id="UP000800097">
    <property type="component" value="Unassembled WGS sequence"/>
</dbReference>
<organism evidence="3 4">
    <name type="scientific">Westerdykella ornata</name>
    <dbReference type="NCBI Taxonomy" id="318751"/>
    <lineage>
        <taxon>Eukaryota</taxon>
        <taxon>Fungi</taxon>
        <taxon>Dikarya</taxon>
        <taxon>Ascomycota</taxon>
        <taxon>Pezizomycotina</taxon>
        <taxon>Dothideomycetes</taxon>
        <taxon>Pleosporomycetidae</taxon>
        <taxon>Pleosporales</taxon>
        <taxon>Sporormiaceae</taxon>
        <taxon>Westerdykella</taxon>
    </lineage>
</organism>
<sequence length="691" mass="73230">MAASESSNGEASQLPKPEAVPVSISVSKKLPRRQLTLLSLTVCLNVLLWTSILTLISAVYLFASNPNDTVNIPTEILTTLSALASVGYIIVHTIFSLKQRIWRHQQRDPSIIKKTTYVAVRIAVSLCTLWLLTNGWNMIMVARRPACLPAGPGIAAWESGVTCLVGRVSFALSFIALVASCTLFGMLGVLRRPFEAHVFKATYHDSVNLHPTPNPSRKPSPTRSISNISEKSRSRCKLPRRRSSIATTDVETLDLSSTSLPSTIHAPSPIRSIGLGIFTSSAQPPPLPATYNTPASGSASQSSSTETTVVTPPPLLPSLLPPFVQPTSTPRATPPHAAGLPPPPRMSSLIAPSGFVPLTVPVQLSHSAWRAVHPTLPSPLGPASRSNPNLPRVSSTASFTYRNRYSRSSVSLTRPHRLSSGTPAGSLSASRAGSERSGSTGPAEERRGSPEGGSSSKDGEEDRSGGDARKASAAEIAYAILNGTDIPGMEVVPTRILYSAGGRGGRYKMGHVRRASAPDAGSVVGGAEMGRGRMAMGWKPRLGAGEDCGSGERMVGRKMCKGVMRSSSAELLSRFSPDSSPDGKDVNLRVELEKELDIRGRSRSHPGSGSETGSGGGEGDEVQGGASIDAEEEKGDRESVTGERKGKRRTSRMPQPPRIFKRGSRGDGFAGVGGGEWEEVKNKPLPKIAML</sequence>
<feature type="compositionally biased region" description="Polar residues" evidence="1">
    <location>
        <begin position="219"/>
        <end position="229"/>
    </location>
</feature>
<accession>A0A6A6J8U8</accession>
<reference evidence="3" key="1">
    <citation type="journal article" date="2020" name="Stud. Mycol.">
        <title>101 Dothideomycetes genomes: a test case for predicting lifestyles and emergence of pathogens.</title>
        <authorList>
            <person name="Haridas S."/>
            <person name="Albert R."/>
            <person name="Binder M."/>
            <person name="Bloem J."/>
            <person name="Labutti K."/>
            <person name="Salamov A."/>
            <person name="Andreopoulos B."/>
            <person name="Baker S."/>
            <person name="Barry K."/>
            <person name="Bills G."/>
            <person name="Bluhm B."/>
            <person name="Cannon C."/>
            <person name="Castanera R."/>
            <person name="Culley D."/>
            <person name="Daum C."/>
            <person name="Ezra D."/>
            <person name="Gonzalez J."/>
            <person name="Henrissat B."/>
            <person name="Kuo A."/>
            <person name="Liang C."/>
            <person name="Lipzen A."/>
            <person name="Lutzoni F."/>
            <person name="Magnuson J."/>
            <person name="Mondo S."/>
            <person name="Nolan M."/>
            <person name="Ohm R."/>
            <person name="Pangilinan J."/>
            <person name="Park H.-J."/>
            <person name="Ramirez L."/>
            <person name="Alfaro M."/>
            <person name="Sun H."/>
            <person name="Tritt A."/>
            <person name="Yoshinaga Y."/>
            <person name="Zwiers L.-H."/>
            <person name="Turgeon B."/>
            <person name="Goodwin S."/>
            <person name="Spatafora J."/>
            <person name="Crous P."/>
            <person name="Grigoriev I."/>
        </authorList>
    </citation>
    <scope>NUCLEOTIDE SEQUENCE</scope>
    <source>
        <strain evidence="3">CBS 379.55</strain>
    </source>
</reference>
<feature type="compositionally biased region" description="Low complexity" evidence="1">
    <location>
        <begin position="424"/>
        <end position="442"/>
    </location>
</feature>
<keyword evidence="4" id="KW-1185">Reference proteome</keyword>
<feature type="transmembrane region" description="Helical" evidence="2">
    <location>
        <begin position="37"/>
        <end position="64"/>
    </location>
</feature>
<feature type="region of interest" description="Disordered" evidence="1">
    <location>
        <begin position="209"/>
        <end position="243"/>
    </location>
</feature>
<feature type="compositionally biased region" description="Pro residues" evidence="1">
    <location>
        <begin position="311"/>
        <end position="324"/>
    </location>
</feature>
<gene>
    <name evidence="3" type="ORF">EI97DRAFT_461728</name>
</gene>
<evidence type="ECO:0000313" key="4">
    <source>
        <dbReference type="Proteomes" id="UP000800097"/>
    </source>
</evidence>
<feature type="compositionally biased region" description="Basic residues" evidence="1">
    <location>
        <begin position="234"/>
        <end position="243"/>
    </location>
</feature>
<evidence type="ECO:0000313" key="3">
    <source>
        <dbReference type="EMBL" id="KAF2272624.1"/>
    </source>
</evidence>
<dbReference type="OrthoDB" id="3944567at2759"/>
<dbReference type="AlphaFoldDB" id="A0A6A6J8U8"/>